<dbReference type="KEGG" id="schf:IPT68_33250"/>
<name>A0A7M2T6W2_STRCW</name>
<dbReference type="InterPro" id="IPR045513">
    <property type="entry name" value="DUF6479"/>
</dbReference>
<keyword evidence="2" id="KW-0812">Transmembrane</keyword>
<sequence>MNLTAYEAAAAGSVAGFVAVLVGGLVVTATLIWAVLLGIKVRKREPRRPRPDEQPRLPASGAVRETREQREPNAITGDDRLTPHDLRPSGGARSGDQRRPRWNRGSSGSFGSGGPGGA</sequence>
<keyword evidence="2" id="KW-1133">Transmembrane helix</keyword>
<feature type="transmembrane region" description="Helical" evidence="2">
    <location>
        <begin position="12"/>
        <end position="39"/>
    </location>
</feature>
<keyword evidence="4" id="KW-1185">Reference proteome</keyword>
<dbReference type="RefSeq" id="WP_189700016.1">
    <property type="nucleotide sequence ID" value="NZ_BMTA01000016.1"/>
</dbReference>
<feature type="compositionally biased region" description="Gly residues" evidence="1">
    <location>
        <begin position="108"/>
        <end position="118"/>
    </location>
</feature>
<proteinExistence type="predicted"/>
<keyword evidence="2" id="KW-0472">Membrane</keyword>
<dbReference type="AlphaFoldDB" id="A0A7M2T6W2"/>
<evidence type="ECO:0000256" key="2">
    <source>
        <dbReference type="SAM" id="Phobius"/>
    </source>
</evidence>
<feature type="region of interest" description="Disordered" evidence="1">
    <location>
        <begin position="43"/>
        <end position="118"/>
    </location>
</feature>
<feature type="compositionally biased region" description="Basic and acidic residues" evidence="1">
    <location>
        <begin position="64"/>
        <end position="87"/>
    </location>
</feature>
<reference evidence="3 4" key="1">
    <citation type="submission" date="2020-10" db="EMBL/GenBank/DDBJ databases">
        <title>Streptomyces chromofuscus complate genome analysis.</title>
        <authorList>
            <person name="Anwar N."/>
        </authorList>
    </citation>
    <scope>NUCLEOTIDE SEQUENCE [LARGE SCALE GENOMIC DNA]</scope>
    <source>
        <strain evidence="3 4">DSM 40273</strain>
    </source>
</reference>
<accession>A0A7M2T6W2</accession>
<evidence type="ECO:0008006" key="5">
    <source>
        <dbReference type="Google" id="ProtNLM"/>
    </source>
</evidence>
<organism evidence="3 4">
    <name type="scientific">Streptomyces chromofuscus</name>
    <dbReference type="NCBI Taxonomy" id="42881"/>
    <lineage>
        <taxon>Bacteria</taxon>
        <taxon>Bacillati</taxon>
        <taxon>Actinomycetota</taxon>
        <taxon>Actinomycetes</taxon>
        <taxon>Kitasatosporales</taxon>
        <taxon>Streptomycetaceae</taxon>
        <taxon>Streptomyces</taxon>
    </lineage>
</organism>
<protein>
    <recommendedName>
        <fullName evidence="5">Secreted protein</fullName>
    </recommendedName>
</protein>
<evidence type="ECO:0000313" key="3">
    <source>
        <dbReference type="EMBL" id="QOV44427.1"/>
    </source>
</evidence>
<dbReference type="Proteomes" id="UP000594008">
    <property type="component" value="Chromosome"/>
</dbReference>
<evidence type="ECO:0000256" key="1">
    <source>
        <dbReference type="SAM" id="MobiDB-lite"/>
    </source>
</evidence>
<gene>
    <name evidence="3" type="ORF">IPT68_33250</name>
</gene>
<dbReference type="EMBL" id="CP063374">
    <property type="protein sequence ID" value="QOV44427.1"/>
    <property type="molecule type" value="Genomic_DNA"/>
</dbReference>
<dbReference type="Pfam" id="PF20087">
    <property type="entry name" value="DUF6479"/>
    <property type="match status" value="1"/>
</dbReference>
<evidence type="ECO:0000313" key="4">
    <source>
        <dbReference type="Proteomes" id="UP000594008"/>
    </source>
</evidence>